<accession>A0A7L9FFW7</accession>
<dbReference type="KEGG" id="thel:IG193_07465"/>
<keyword evidence="4" id="KW-1185">Reference proteome</keyword>
<dbReference type="InParanoid" id="A0A7L9FFW7"/>
<dbReference type="InterPro" id="IPR051470">
    <property type="entry name" value="Thiol:disulfide_interchange"/>
</dbReference>
<evidence type="ECO:0000256" key="1">
    <source>
        <dbReference type="ARBA" id="ARBA00007787"/>
    </source>
</evidence>
<dbReference type="SUPFAM" id="SSF52833">
    <property type="entry name" value="Thioredoxin-like"/>
    <property type="match status" value="2"/>
</dbReference>
<dbReference type="GeneID" id="59149723"/>
<dbReference type="Proteomes" id="UP000594121">
    <property type="component" value="Chromosome"/>
</dbReference>
<evidence type="ECO:0000313" key="3">
    <source>
        <dbReference type="EMBL" id="QOJ78587.1"/>
    </source>
</evidence>
<reference evidence="3 4" key="1">
    <citation type="submission" date="2020-10" db="EMBL/GenBank/DDBJ databases">
        <title>Thermofilum lucidum 3507LT sp. nov. a novel member of Thermofilaceae family isolated from Chile hot spring, and proposal of description order Thermofilales.</title>
        <authorList>
            <person name="Zayulina K.S."/>
            <person name="Elcheninov A.G."/>
            <person name="Toshchakov S.V."/>
            <person name="Kublanov I.V."/>
        </authorList>
    </citation>
    <scope>NUCLEOTIDE SEQUENCE [LARGE SCALE GENOMIC DNA]</scope>
    <source>
        <strain evidence="3 4">3507LT</strain>
    </source>
</reference>
<organism evidence="3 4">
    <name type="scientific">Infirmifilum lucidum</name>
    <dbReference type="NCBI Taxonomy" id="2776706"/>
    <lineage>
        <taxon>Archaea</taxon>
        <taxon>Thermoproteota</taxon>
        <taxon>Thermoprotei</taxon>
        <taxon>Thermofilales</taxon>
        <taxon>Thermofilaceae</taxon>
        <taxon>Infirmifilum</taxon>
    </lineage>
</organism>
<feature type="domain" description="Thioredoxin-like fold" evidence="2">
    <location>
        <begin position="260"/>
        <end position="395"/>
    </location>
</feature>
<dbReference type="RefSeq" id="WP_192818559.1">
    <property type="nucleotide sequence ID" value="NZ_CP062310.1"/>
</dbReference>
<dbReference type="PANTHER" id="PTHR35272">
    <property type="entry name" value="THIOL:DISULFIDE INTERCHANGE PROTEIN DSBC-RELATED"/>
    <property type="match status" value="1"/>
</dbReference>
<dbReference type="Gene3D" id="3.40.30.10">
    <property type="entry name" value="Glutaredoxin"/>
    <property type="match status" value="1"/>
</dbReference>
<dbReference type="InterPro" id="IPR012336">
    <property type="entry name" value="Thioredoxin-like_fold"/>
</dbReference>
<gene>
    <name evidence="3" type="ORF">IG193_07465</name>
</gene>
<dbReference type="Pfam" id="PF13462">
    <property type="entry name" value="Thioredoxin_4"/>
    <property type="match status" value="1"/>
</dbReference>
<dbReference type="EMBL" id="CP062310">
    <property type="protein sequence ID" value="QOJ78587.1"/>
    <property type="molecule type" value="Genomic_DNA"/>
</dbReference>
<dbReference type="AlphaFoldDB" id="A0A7L9FFW7"/>
<sequence length="433" mass="47252">MDRKNLLVVAVAILATVGAVAILALKGFIPLVPTQGSAQSCPAPSLVYVYANDQQRNAMDSITSTFKSILERHYGINIINVPVCSLPAQSLSQKLRVYPALLYKGDIPALTQFTVGRVGEYKLISPSISALLAYYQGANVVFGVAAEAIVLEGSAPFAKLNVSEQALKDLLTQVALANITKVSKLKPEDLGLTVQTLPTVVFRSDYNLSEGVPYLVKLRDNIYGLTNKTLSSLAQYLNIAAYETRNPPDPLLESGVSYGADAPTTLYVLEDYHCPFCANLMNNLGNYLQKLVSQNRLRLVFVDLIVHPEVAGMHAFTRCIYNLTRNPEVYFNITRELYASGTATTLNDAKRIAAKYLPASVIEEAQACANSSVAHAQQVSERLANLGYTGTPTLVFWNKLNRKGLVIEGCLQLQPCITQEQLSSILSWLESRG</sequence>
<proteinExistence type="inferred from homology"/>
<dbReference type="PANTHER" id="PTHR35272:SF3">
    <property type="entry name" value="THIOL:DISULFIDE INTERCHANGE PROTEIN DSBC"/>
    <property type="match status" value="1"/>
</dbReference>
<comment type="similarity">
    <text evidence="1">Belongs to the glutaredoxin family.</text>
</comment>
<evidence type="ECO:0000313" key="4">
    <source>
        <dbReference type="Proteomes" id="UP000594121"/>
    </source>
</evidence>
<name>A0A7L9FFW7_9CREN</name>
<protein>
    <submittedName>
        <fullName evidence="3">Thioredoxin domain-containing protein</fullName>
    </submittedName>
</protein>
<evidence type="ECO:0000259" key="2">
    <source>
        <dbReference type="Pfam" id="PF13462"/>
    </source>
</evidence>
<dbReference type="InterPro" id="IPR036249">
    <property type="entry name" value="Thioredoxin-like_sf"/>
</dbReference>